<name>A0AAN9XHW4_PSOTE</name>
<proteinExistence type="inferred from homology"/>
<evidence type="ECO:0000256" key="1">
    <source>
        <dbReference type="ARBA" id="ARBA00009748"/>
    </source>
</evidence>
<dbReference type="InterPro" id="IPR036312">
    <property type="entry name" value="Bifun_inhib/LTP/seed_sf"/>
</dbReference>
<organism evidence="3 4">
    <name type="scientific">Psophocarpus tetragonolobus</name>
    <name type="common">Winged bean</name>
    <name type="synonym">Dolichos tetragonolobus</name>
    <dbReference type="NCBI Taxonomy" id="3891"/>
    <lineage>
        <taxon>Eukaryota</taxon>
        <taxon>Viridiplantae</taxon>
        <taxon>Streptophyta</taxon>
        <taxon>Embryophyta</taxon>
        <taxon>Tracheophyta</taxon>
        <taxon>Spermatophyta</taxon>
        <taxon>Magnoliopsida</taxon>
        <taxon>eudicotyledons</taxon>
        <taxon>Gunneridae</taxon>
        <taxon>Pentapetalae</taxon>
        <taxon>rosids</taxon>
        <taxon>fabids</taxon>
        <taxon>Fabales</taxon>
        <taxon>Fabaceae</taxon>
        <taxon>Papilionoideae</taxon>
        <taxon>50 kb inversion clade</taxon>
        <taxon>NPAAA clade</taxon>
        <taxon>indigoferoid/millettioid clade</taxon>
        <taxon>Phaseoleae</taxon>
        <taxon>Psophocarpus</taxon>
    </lineage>
</organism>
<dbReference type="GO" id="GO:0008289">
    <property type="term" value="F:lipid binding"/>
    <property type="evidence" value="ECO:0007669"/>
    <property type="project" value="InterPro"/>
</dbReference>
<evidence type="ECO:0008006" key="5">
    <source>
        <dbReference type="Google" id="ProtNLM"/>
    </source>
</evidence>
<evidence type="ECO:0000313" key="4">
    <source>
        <dbReference type="Proteomes" id="UP001386955"/>
    </source>
</evidence>
<keyword evidence="4" id="KW-1185">Reference proteome</keyword>
<sequence length="118" mass="12728">MGEKKVLALVMLVMTYGLAVTRFSSCQIPPTCNGYEPLLTQCVSYLVVRGPATPSARCCDGARESFAKANNPQAIKNLCSCLNDAGPYLLFQNDNLAQLPGACNIQLSFDINKCVYGN</sequence>
<dbReference type="GO" id="GO:0006869">
    <property type="term" value="P:lipid transport"/>
    <property type="evidence" value="ECO:0007669"/>
    <property type="project" value="InterPro"/>
</dbReference>
<dbReference type="PRINTS" id="PR00382">
    <property type="entry name" value="LIPIDTRNSFER"/>
</dbReference>
<dbReference type="SUPFAM" id="SSF47699">
    <property type="entry name" value="Bifunctional inhibitor/lipid-transfer protein/seed storage 2S albumin"/>
    <property type="match status" value="1"/>
</dbReference>
<accession>A0AAN9XHW4</accession>
<feature type="signal peptide" evidence="2">
    <location>
        <begin position="1"/>
        <end position="26"/>
    </location>
</feature>
<comment type="similarity">
    <text evidence="1">Belongs to the plant LTP family.</text>
</comment>
<gene>
    <name evidence="3" type="ORF">VNO78_21782</name>
</gene>
<evidence type="ECO:0000256" key="2">
    <source>
        <dbReference type="SAM" id="SignalP"/>
    </source>
</evidence>
<keyword evidence="2" id="KW-0732">Signal</keyword>
<evidence type="ECO:0000313" key="3">
    <source>
        <dbReference type="EMBL" id="KAK7393232.1"/>
    </source>
</evidence>
<dbReference type="Gene3D" id="1.10.110.10">
    <property type="entry name" value="Plant lipid-transfer and hydrophobic proteins"/>
    <property type="match status" value="1"/>
</dbReference>
<dbReference type="EMBL" id="JAYMYS010000005">
    <property type="protein sequence ID" value="KAK7393232.1"/>
    <property type="molecule type" value="Genomic_DNA"/>
</dbReference>
<dbReference type="AlphaFoldDB" id="A0AAN9XHW4"/>
<dbReference type="InterPro" id="IPR000528">
    <property type="entry name" value="Plant_nsLTP"/>
</dbReference>
<reference evidence="3 4" key="1">
    <citation type="submission" date="2024-01" db="EMBL/GenBank/DDBJ databases">
        <title>The genomes of 5 underutilized Papilionoideae crops provide insights into root nodulation and disease resistanc.</title>
        <authorList>
            <person name="Jiang F."/>
        </authorList>
    </citation>
    <scope>NUCLEOTIDE SEQUENCE [LARGE SCALE GENOMIC DNA]</scope>
    <source>
        <strain evidence="3">DUOXIRENSHENG_FW03</strain>
        <tissue evidence="3">Leaves</tissue>
    </source>
</reference>
<dbReference type="Proteomes" id="UP001386955">
    <property type="component" value="Unassembled WGS sequence"/>
</dbReference>
<dbReference type="PANTHER" id="PTHR33076">
    <property type="entry name" value="NON-SPECIFIC LIPID-TRANSFER PROTEIN 2-RELATED"/>
    <property type="match status" value="1"/>
</dbReference>
<comment type="caution">
    <text evidence="3">The sequence shown here is derived from an EMBL/GenBank/DDBJ whole genome shotgun (WGS) entry which is preliminary data.</text>
</comment>
<protein>
    <recommendedName>
        <fullName evidence="5">Non-specific lipid-transfer protein</fullName>
    </recommendedName>
</protein>
<feature type="chain" id="PRO_5043038096" description="Non-specific lipid-transfer protein" evidence="2">
    <location>
        <begin position="27"/>
        <end position="118"/>
    </location>
</feature>